<dbReference type="EMBL" id="VXAR01022644">
    <property type="protein sequence ID" value="NXK85277.1"/>
    <property type="molecule type" value="Genomic_DNA"/>
</dbReference>
<keyword evidence="3" id="KW-0645">Protease</keyword>
<feature type="non-terminal residue" evidence="3">
    <location>
        <position position="86"/>
    </location>
</feature>
<evidence type="ECO:0000313" key="4">
    <source>
        <dbReference type="Proteomes" id="UP000531168"/>
    </source>
</evidence>
<dbReference type="AlphaFoldDB" id="A0A7L0MVV9"/>
<dbReference type="PANTHER" id="PTHR24253:SF153">
    <property type="entry name" value="SERINE PROTEASE HEPSIN"/>
    <property type="match status" value="1"/>
</dbReference>
<evidence type="ECO:0000259" key="2">
    <source>
        <dbReference type="Pfam" id="PF00089"/>
    </source>
</evidence>
<comment type="caution">
    <text evidence="3">The sequence shown here is derived from an EMBL/GenBank/DDBJ whole genome shotgun (WGS) entry which is preliminary data.</text>
</comment>
<feature type="domain" description="Peptidase S1" evidence="2">
    <location>
        <begin position="3"/>
        <end position="68"/>
    </location>
</feature>
<dbReference type="Pfam" id="PF00089">
    <property type="entry name" value="Trypsin"/>
    <property type="match status" value="1"/>
</dbReference>
<keyword evidence="3" id="KW-0378">Hydrolase</keyword>
<keyword evidence="4" id="KW-1185">Reference proteome</keyword>
<evidence type="ECO:0000256" key="1">
    <source>
        <dbReference type="ARBA" id="ARBA00023157"/>
    </source>
</evidence>
<dbReference type="InterPro" id="IPR001254">
    <property type="entry name" value="Trypsin_dom"/>
</dbReference>
<sequence>LRVPLARVVPFPGYRGEATSGDIALARLARAVTFTPRVLPVCLPPPGAQFPPGQRCVVTGWGDVGEGGETWGYNGVQWGTMGYNGV</sequence>
<keyword evidence="1" id="KW-1015">Disulfide bond</keyword>
<proteinExistence type="predicted"/>
<dbReference type="Gene3D" id="2.40.10.10">
    <property type="entry name" value="Trypsin-like serine proteases"/>
    <property type="match status" value="1"/>
</dbReference>
<reference evidence="3 4" key="1">
    <citation type="submission" date="2019-09" db="EMBL/GenBank/DDBJ databases">
        <title>Bird 10,000 Genomes (B10K) Project - Family phase.</title>
        <authorList>
            <person name="Zhang G."/>
        </authorList>
    </citation>
    <scope>NUCLEOTIDE SEQUENCE [LARGE SCALE GENOMIC DNA]</scope>
    <source>
        <strain evidence="3">B10K-DU-001-46</strain>
        <tissue evidence="3">Muscle</tissue>
    </source>
</reference>
<dbReference type="Proteomes" id="UP000531168">
    <property type="component" value="Unassembled WGS sequence"/>
</dbReference>
<organism evidence="3 4">
    <name type="scientific">Amazona guildingii</name>
    <dbReference type="NCBI Taxonomy" id="175529"/>
    <lineage>
        <taxon>Eukaryota</taxon>
        <taxon>Metazoa</taxon>
        <taxon>Chordata</taxon>
        <taxon>Craniata</taxon>
        <taxon>Vertebrata</taxon>
        <taxon>Euteleostomi</taxon>
        <taxon>Archelosauria</taxon>
        <taxon>Archosauria</taxon>
        <taxon>Dinosauria</taxon>
        <taxon>Saurischia</taxon>
        <taxon>Theropoda</taxon>
        <taxon>Coelurosauria</taxon>
        <taxon>Aves</taxon>
        <taxon>Neognathae</taxon>
        <taxon>Neoaves</taxon>
        <taxon>Telluraves</taxon>
        <taxon>Australaves</taxon>
        <taxon>Psittaciformes</taxon>
        <taxon>Psittacidae</taxon>
        <taxon>Amazona</taxon>
    </lineage>
</organism>
<dbReference type="PANTHER" id="PTHR24253">
    <property type="entry name" value="TRANSMEMBRANE PROTEASE SERINE"/>
    <property type="match status" value="1"/>
</dbReference>
<evidence type="ECO:0000313" key="3">
    <source>
        <dbReference type="EMBL" id="NXK85277.1"/>
    </source>
</evidence>
<name>A0A7L0MVV9_9PSIT</name>
<protein>
    <submittedName>
        <fullName evidence="3">PRS27 protease</fullName>
    </submittedName>
</protein>
<dbReference type="GO" id="GO:0006508">
    <property type="term" value="P:proteolysis"/>
    <property type="evidence" value="ECO:0007669"/>
    <property type="project" value="UniProtKB-KW"/>
</dbReference>
<dbReference type="InterPro" id="IPR009003">
    <property type="entry name" value="Peptidase_S1_PA"/>
</dbReference>
<gene>
    <name evidence="3" type="primary">Prss27</name>
    <name evidence="3" type="ORF">AMAGUI_R15838</name>
</gene>
<dbReference type="GO" id="GO:0004252">
    <property type="term" value="F:serine-type endopeptidase activity"/>
    <property type="evidence" value="ECO:0007669"/>
    <property type="project" value="InterPro"/>
</dbReference>
<dbReference type="InterPro" id="IPR043504">
    <property type="entry name" value="Peptidase_S1_PA_chymotrypsin"/>
</dbReference>
<accession>A0A7L0MVV9</accession>
<dbReference type="SUPFAM" id="SSF50494">
    <property type="entry name" value="Trypsin-like serine proteases"/>
    <property type="match status" value="1"/>
</dbReference>
<feature type="non-terminal residue" evidence="3">
    <location>
        <position position="1"/>
    </location>
</feature>